<dbReference type="AlphaFoldDB" id="A0A1H0M8E5"/>
<evidence type="ECO:0000256" key="8">
    <source>
        <dbReference type="ARBA" id="ARBA00023235"/>
    </source>
</evidence>
<keyword evidence="8 9" id="KW-0413">Isomerase</keyword>
<dbReference type="PANTHER" id="PTHR42894">
    <property type="entry name" value="N-(5'-PHOSPHORIBOSYL)ANTHRANILATE ISOMERASE"/>
    <property type="match status" value="1"/>
</dbReference>
<keyword evidence="5 9" id="KW-0028">Amino-acid biosynthesis</keyword>
<evidence type="ECO:0000313" key="11">
    <source>
        <dbReference type="EMBL" id="SDO76637.1"/>
    </source>
</evidence>
<evidence type="ECO:0000256" key="7">
    <source>
        <dbReference type="ARBA" id="ARBA00023141"/>
    </source>
</evidence>
<proteinExistence type="inferred from homology"/>
<keyword evidence="6 9" id="KW-0822">Tryptophan biosynthesis</keyword>
<sequence length="232" mass="24551">MNAGLLKICGATTTDEVDLLAAAGADLVGLWHGVPGGRAELSLDRTAELAAAARSTGVSRPMLVTFLSDPERLAEVLERTGIEWVQLHAYQSPSVVRALRESVPSGVTIVKVLHLADDGCVERRLIPAYERAGTDVFLFDRVGADGRVGSTGVRLPEAAVADLVPRLNRQFLLAGGITAGNRVDYPWLTAQPGFLGIDVDTAARDERGQFDANAVAAIAVGWGTKRAREVVG</sequence>
<dbReference type="EMBL" id="FNJB01000004">
    <property type="protein sequence ID" value="SDO76637.1"/>
    <property type="molecule type" value="Genomic_DNA"/>
</dbReference>
<dbReference type="Pfam" id="PF00697">
    <property type="entry name" value="PRAI"/>
    <property type="match status" value="1"/>
</dbReference>
<name>A0A1H0M8E5_9PSEU</name>
<dbReference type="STRING" id="504798.SAMN05421871_1056"/>
<dbReference type="HAMAP" id="MF_00135">
    <property type="entry name" value="PRAI"/>
    <property type="match status" value="1"/>
</dbReference>
<dbReference type="InterPro" id="IPR001240">
    <property type="entry name" value="PRAI_dom"/>
</dbReference>
<dbReference type="SUPFAM" id="SSF51366">
    <property type="entry name" value="Ribulose-phoshate binding barrel"/>
    <property type="match status" value="1"/>
</dbReference>
<comment type="pathway">
    <text evidence="2 9">Amino-acid biosynthesis; L-tryptophan biosynthesis; L-tryptophan from chorismate: step 3/5.</text>
</comment>
<evidence type="ECO:0000256" key="9">
    <source>
        <dbReference type="HAMAP-Rule" id="MF_00135"/>
    </source>
</evidence>
<organism evidence="11 12">
    <name type="scientific">Actinokineospora alba</name>
    <dbReference type="NCBI Taxonomy" id="504798"/>
    <lineage>
        <taxon>Bacteria</taxon>
        <taxon>Bacillati</taxon>
        <taxon>Actinomycetota</taxon>
        <taxon>Actinomycetes</taxon>
        <taxon>Pseudonocardiales</taxon>
        <taxon>Pseudonocardiaceae</taxon>
        <taxon>Actinokineospora</taxon>
    </lineage>
</organism>
<gene>
    <name evidence="9" type="primary">trpF</name>
    <name evidence="11" type="ORF">SAMN05192558_104454</name>
</gene>
<comment type="catalytic activity">
    <reaction evidence="1 9">
        <text>N-(5-phospho-beta-D-ribosyl)anthranilate = 1-(2-carboxyphenylamino)-1-deoxy-D-ribulose 5-phosphate</text>
        <dbReference type="Rhea" id="RHEA:21540"/>
        <dbReference type="ChEBI" id="CHEBI:18277"/>
        <dbReference type="ChEBI" id="CHEBI:58613"/>
        <dbReference type="EC" id="5.3.1.24"/>
    </reaction>
</comment>
<dbReference type="OrthoDB" id="3692632at2"/>
<comment type="similarity">
    <text evidence="9">Belongs to the TrpF family.</text>
</comment>
<accession>A0A1H0M8E5</accession>
<dbReference type="InterPro" id="IPR011060">
    <property type="entry name" value="RibuloseP-bd_barrel"/>
</dbReference>
<dbReference type="PANTHER" id="PTHR42894:SF1">
    <property type="entry name" value="N-(5'-PHOSPHORIBOSYL)ANTHRANILATE ISOMERASE"/>
    <property type="match status" value="1"/>
</dbReference>
<evidence type="ECO:0000256" key="5">
    <source>
        <dbReference type="ARBA" id="ARBA00022605"/>
    </source>
</evidence>
<evidence type="ECO:0000256" key="4">
    <source>
        <dbReference type="ARBA" id="ARBA00022272"/>
    </source>
</evidence>
<dbReference type="UniPathway" id="UPA00035">
    <property type="reaction ID" value="UER00042"/>
</dbReference>
<evidence type="ECO:0000256" key="2">
    <source>
        <dbReference type="ARBA" id="ARBA00004664"/>
    </source>
</evidence>
<keyword evidence="7 9" id="KW-0057">Aromatic amino acid biosynthesis</keyword>
<evidence type="ECO:0000256" key="6">
    <source>
        <dbReference type="ARBA" id="ARBA00022822"/>
    </source>
</evidence>
<dbReference type="GO" id="GO:0004640">
    <property type="term" value="F:phosphoribosylanthranilate isomerase activity"/>
    <property type="evidence" value="ECO:0007669"/>
    <property type="project" value="UniProtKB-UniRule"/>
</dbReference>
<dbReference type="InterPro" id="IPR013785">
    <property type="entry name" value="Aldolase_TIM"/>
</dbReference>
<dbReference type="InterPro" id="IPR044643">
    <property type="entry name" value="TrpF_fam"/>
</dbReference>
<evidence type="ECO:0000256" key="3">
    <source>
        <dbReference type="ARBA" id="ARBA00012572"/>
    </source>
</evidence>
<keyword evidence="12" id="KW-1185">Reference proteome</keyword>
<evidence type="ECO:0000313" key="12">
    <source>
        <dbReference type="Proteomes" id="UP000199651"/>
    </source>
</evidence>
<dbReference type="Proteomes" id="UP000199651">
    <property type="component" value="Unassembled WGS sequence"/>
</dbReference>
<feature type="domain" description="N-(5'phosphoribosyl) anthranilate isomerase (PRAI)" evidence="10">
    <location>
        <begin position="7"/>
        <end position="217"/>
    </location>
</feature>
<reference evidence="12" key="1">
    <citation type="submission" date="2016-10" db="EMBL/GenBank/DDBJ databases">
        <authorList>
            <person name="Varghese N."/>
            <person name="Submissions S."/>
        </authorList>
    </citation>
    <scope>NUCLEOTIDE SEQUENCE [LARGE SCALE GENOMIC DNA]</scope>
    <source>
        <strain evidence="12">IBRC-M 10655</strain>
    </source>
</reference>
<dbReference type="GO" id="GO:0000162">
    <property type="term" value="P:L-tryptophan biosynthetic process"/>
    <property type="evidence" value="ECO:0007669"/>
    <property type="project" value="UniProtKB-UniRule"/>
</dbReference>
<protein>
    <recommendedName>
        <fullName evidence="4 9">N-(5'-phosphoribosyl)anthranilate isomerase</fullName>
        <shortName evidence="9">PRAI</shortName>
        <ecNumber evidence="3 9">5.3.1.24</ecNumber>
    </recommendedName>
</protein>
<dbReference type="EC" id="5.3.1.24" evidence="3 9"/>
<evidence type="ECO:0000256" key="1">
    <source>
        <dbReference type="ARBA" id="ARBA00001164"/>
    </source>
</evidence>
<dbReference type="Gene3D" id="3.20.20.70">
    <property type="entry name" value="Aldolase class I"/>
    <property type="match status" value="1"/>
</dbReference>
<dbReference type="RefSeq" id="WP_091374111.1">
    <property type="nucleotide sequence ID" value="NZ_FNDV01000005.1"/>
</dbReference>
<evidence type="ECO:0000259" key="10">
    <source>
        <dbReference type="Pfam" id="PF00697"/>
    </source>
</evidence>